<comment type="caution">
    <text evidence="1">The sequence shown here is derived from an EMBL/GenBank/DDBJ whole genome shotgun (WGS) entry which is preliminary data.</text>
</comment>
<gene>
    <name evidence="1" type="ORF">AWT59_3497</name>
</gene>
<reference evidence="1 2" key="2">
    <citation type="submission" date="2016-03" db="EMBL/GenBank/DDBJ databases">
        <title>New uncultured bacterium of the family Gallionellaceae from acid mine drainage: description and reconstruction of genome based on metagenomic analysis of microbial community.</title>
        <authorList>
            <person name="Kadnikov V."/>
            <person name="Ivasenko D."/>
            <person name="Beletsky A."/>
            <person name="Mardanov A."/>
            <person name="Danilova E."/>
            <person name="Pimenov N."/>
            <person name="Karnachuk O."/>
            <person name="Ravin N."/>
        </authorList>
    </citation>
    <scope>NUCLEOTIDE SEQUENCE [LARGE SCALE GENOMIC DNA]</scope>
    <source>
        <strain evidence="1">ShG14-8</strain>
    </source>
</reference>
<reference evidence="1 2" key="1">
    <citation type="submission" date="2016-02" db="EMBL/GenBank/DDBJ databases">
        <authorList>
            <person name="Wen L."/>
            <person name="He K."/>
            <person name="Yang H."/>
        </authorList>
    </citation>
    <scope>NUCLEOTIDE SEQUENCE [LARGE SCALE GENOMIC DNA]</scope>
    <source>
        <strain evidence="1">ShG14-8</strain>
    </source>
</reference>
<dbReference type="Proteomes" id="UP000070578">
    <property type="component" value="Unassembled WGS sequence"/>
</dbReference>
<dbReference type="EMBL" id="LSLI01000296">
    <property type="protein sequence ID" value="KXS30377.1"/>
    <property type="molecule type" value="Genomic_DNA"/>
</dbReference>
<evidence type="ECO:0000313" key="1">
    <source>
        <dbReference type="EMBL" id="KXS30377.1"/>
    </source>
</evidence>
<organism evidence="1 2">
    <name type="scientific">Candidatus Gallionella acididurans</name>
    <dbReference type="NCBI Taxonomy" id="1796491"/>
    <lineage>
        <taxon>Bacteria</taxon>
        <taxon>Pseudomonadati</taxon>
        <taxon>Pseudomonadota</taxon>
        <taxon>Betaproteobacteria</taxon>
        <taxon>Nitrosomonadales</taxon>
        <taxon>Gallionellaceae</taxon>
        <taxon>Gallionella</taxon>
    </lineage>
</organism>
<dbReference type="AlphaFoldDB" id="A0A139BN00"/>
<evidence type="ECO:0000313" key="2">
    <source>
        <dbReference type="Proteomes" id="UP000070578"/>
    </source>
</evidence>
<protein>
    <submittedName>
        <fullName evidence="1">Type-F conjugative transfer system protein TraW</fullName>
    </submittedName>
</protein>
<proteinExistence type="predicted"/>
<accession>A0A139BN00</accession>
<feature type="non-terminal residue" evidence="1">
    <location>
        <position position="1"/>
    </location>
</feature>
<sequence length="48" mass="5743">APLDLMRKWKIQVFYDQGGTLTRRFGITHVPAIVRQEGKRLRIDELRY</sequence>
<dbReference type="PATRIC" id="fig|1796491.3.peg.3841"/>
<name>A0A139BN00_9PROT</name>